<organism evidence="2 3">
    <name type="scientific">Ustilago bromivora</name>
    <dbReference type="NCBI Taxonomy" id="307758"/>
    <lineage>
        <taxon>Eukaryota</taxon>
        <taxon>Fungi</taxon>
        <taxon>Dikarya</taxon>
        <taxon>Basidiomycota</taxon>
        <taxon>Ustilaginomycotina</taxon>
        <taxon>Ustilaginomycetes</taxon>
        <taxon>Ustilaginales</taxon>
        <taxon>Ustilaginaceae</taxon>
        <taxon>Ustilago</taxon>
    </lineage>
</organism>
<protein>
    <submittedName>
        <fullName evidence="2">Uncharacterized protein</fullName>
    </submittedName>
</protein>
<accession>A0A8H8QRX2</accession>
<evidence type="ECO:0000256" key="1">
    <source>
        <dbReference type="SAM" id="MobiDB-lite"/>
    </source>
</evidence>
<evidence type="ECO:0000313" key="3">
    <source>
        <dbReference type="Proteomes" id="UP000658997"/>
    </source>
</evidence>
<evidence type="ECO:0000313" key="2">
    <source>
        <dbReference type="EMBL" id="SYW81443.1"/>
    </source>
</evidence>
<feature type="region of interest" description="Disordered" evidence="1">
    <location>
        <begin position="163"/>
        <end position="183"/>
    </location>
</feature>
<comment type="caution">
    <text evidence="2">The sequence shown here is derived from an EMBL/GenBank/DDBJ whole genome shotgun (WGS) entry which is preliminary data.</text>
</comment>
<keyword evidence="3" id="KW-1185">Reference proteome</keyword>
<dbReference type="EMBL" id="ULHB01000097">
    <property type="protein sequence ID" value="SYW81443.1"/>
    <property type="molecule type" value="Genomic_DNA"/>
</dbReference>
<proteinExistence type="predicted"/>
<dbReference type="Proteomes" id="UP000658997">
    <property type="component" value="Unassembled WGS sequence"/>
</dbReference>
<sequence>MTPLTRCFAWVPLDIIQQDERNQLKPEHLVKLHNPKLRVSKEPSQLTHLVVGPGGALVGAEVSSDTRTSTFIKTIPNIAALTQIWLVYITIRVHATGNLTLNKALLAYLKHLIECDHLYQWQAITDYHLAVCQQCFGMGTVQEWSSYDPQLSSWVLYPHLKTSTSSSHGKSSTGSQQQPSSSQ</sequence>
<dbReference type="AlphaFoldDB" id="A0A8H8QRX2"/>
<reference evidence="2" key="1">
    <citation type="submission" date="2018-08" db="EMBL/GenBank/DDBJ databases">
        <authorList>
            <person name="Guldener U."/>
        </authorList>
    </citation>
    <scope>NUCLEOTIDE SEQUENCE</scope>
    <source>
        <strain evidence="2">UB2</strain>
    </source>
</reference>
<gene>
    <name evidence="2" type="ORF">UBRO2_04313</name>
</gene>
<name>A0A8H8QRX2_9BASI</name>